<feature type="transmembrane region" description="Helical" evidence="2">
    <location>
        <begin position="35"/>
        <end position="59"/>
    </location>
</feature>
<gene>
    <name evidence="3" type="ORF">Asi02nite_66390</name>
</gene>
<evidence type="ECO:0000256" key="2">
    <source>
        <dbReference type="SAM" id="Phobius"/>
    </source>
</evidence>
<evidence type="ECO:0000313" key="4">
    <source>
        <dbReference type="Proteomes" id="UP000604117"/>
    </source>
</evidence>
<evidence type="ECO:0000256" key="1">
    <source>
        <dbReference type="SAM" id="MobiDB-lite"/>
    </source>
</evidence>
<proteinExistence type="predicted"/>
<evidence type="ECO:0000313" key="3">
    <source>
        <dbReference type="EMBL" id="GIF77121.1"/>
    </source>
</evidence>
<keyword evidence="2" id="KW-0812">Transmembrane</keyword>
<sequence length="175" mass="18864">MPVEAPQGNAIPWPTAPDVPPTAYPPPPKPRRRGLLITAIALAALLLCGGGGVTAFLVLRDGETGEGAAEPVAAVESFLDAVYVDQNAAAAAALVCSDARDQRVLQDKIEEVQRYARTYPSPRYRWDPPKVEQQDATRAVVSTRLTVLTADDRSAAQQLRFTLVQQTGWWVCDVG</sequence>
<name>A0ABQ4D0T2_9ACTN</name>
<comment type="caution">
    <text evidence="3">The sequence shown here is derived from an EMBL/GenBank/DDBJ whole genome shotgun (WGS) entry which is preliminary data.</text>
</comment>
<keyword evidence="2" id="KW-0472">Membrane</keyword>
<organism evidence="3 4">
    <name type="scientific">Asanoa siamensis</name>
    <dbReference type="NCBI Taxonomy" id="926357"/>
    <lineage>
        <taxon>Bacteria</taxon>
        <taxon>Bacillati</taxon>
        <taxon>Actinomycetota</taxon>
        <taxon>Actinomycetes</taxon>
        <taxon>Micromonosporales</taxon>
        <taxon>Micromonosporaceae</taxon>
        <taxon>Asanoa</taxon>
    </lineage>
</organism>
<keyword evidence="2" id="KW-1133">Transmembrane helix</keyword>
<dbReference type="EMBL" id="BONE01000079">
    <property type="protein sequence ID" value="GIF77121.1"/>
    <property type="molecule type" value="Genomic_DNA"/>
</dbReference>
<reference evidence="3 4" key="1">
    <citation type="submission" date="2021-01" db="EMBL/GenBank/DDBJ databases">
        <title>Whole genome shotgun sequence of Asanoa siamensis NBRC 107932.</title>
        <authorList>
            <person name="Komaki H."/>
            <person name="Tamura T."/>
        </authorList>
    </citation>
    <scope>NUCLEOTIDE SEQUENCE [LARGE SCALE GENOMIC DNA]</scope>
    <source>
        <strain evidence="3 4">NBRC 107932</strain>
    </source>
</reference>
<dbReference type="Proteomes" id="UP000604117">
    <property type="component" value="Unassembled WGS sequence"/>
</dbReference>
<feature type="compositionally biased region" description="Pro residues" evidence="1">
    <location>
        <begin position="14"/>
        <end position="27"/>
    </location>
</feature>
<accession>A0ABQ4D0T2</accession>
<evidence type="ECO:0008006" key="5">
    <source>
        <dbReference type="Google" id="ProtNLM"/>
    </source>
</evidence>
<keyword evidence="4" id="KW-1185">Reference proteome</keyword>
<feature type="region of interest" description="Disordered" evidence="1">
    <location>
        <begin position="1"/>
        <end position="27"/>
    </location>
</feature>
<protein>
    <recommendedName>
        <fullName evidence="5">Ig-like domain-containing protein</fullName>
    </recommendedName>
</protein>